<comment type="caution">
    <text evidence="2">The sequence shown here is derived from an EMBL/GenBank/DDBJ whole genome shotgun (WGS) entry which is preliminary data.</text>
</comment>
<proteinExistence type="predicted"/>
<evidence type="ECO:0000313" key="2">
    <source>
        <dbReference type="EMBL" id="CAG8721185.1"/>
    </source>
</evidence>
<feature type="coiled-coil region" evidence="1">
    <location>
        <begin position="255"/>
        <end position="311"/>
    </location>
</feature>
<evidence type="ECO:0000256" key="1">
    <source>
        <dbReference type="SAM" id="Coils"/>
    </source>
</evidence>
<name>A0A9N9NC11_9GLOM</name>
<keyword evidence="1" id="KW-0175">Coiled coil</keyword>
<feature type="non-terminal residue" evidence="2">
    <location>
        <position position="1"/>
    </location>
</feature>
<reference evidence="2" key="1">
    <citation type="submission" date="2021-06" db="EMBL/GenBank/DDBJ databases">
        <authorList>
            <person name="Kallberg Y."/>
            <person name="Tangrot J."/>
            <person name="Rosling A."/>
        </authorList>
    </citation>
    <scope>NUCLEOTIDE SEQUENCE</scope>
    <source>
        <strain evidence="2">IN212</strain>
    </source>
</reference>
<dbReference type="Proteomes" id="UP000789396">
    <property type="component" value="Unassembled WGS sequence"/>
</dbReference>
<sequence>APKVVLLTRENFIKILRDIEQNEKEITIDDDEEPGNSLTEIGIQESAQNSSFDVEEDSTLQINTQIYNDSGDLISIPSRLKEKKVYIKIRNSFNISYNAEILALEKKIKDLKNLKNYEELQNKFKRLIDENKKLKHKKFKISNENEILKKIFNQHITKFIEILNKKTLHEELSIEQHEELSIEQKFIEILNKKTLHEGLSIEQKFNDIVNMRTEFIMAEILNDFEIQRKTDHKNDQLWRETNFVNSKKSQLIQIITNDEDKLKRLDTEVENVVDKLKKKIEAKIKLDFEKEINFESSKSKLEKQINELEENDDFKMLHKIVDDLIKENRDLEDFNYTKSKYITELIKEINFKLKWKNLNK</sequence>
<dbReference type="EMBL" id="CAJVPZ010025055">
    <property type="protein sequence ID" value="CAG8721185.1"/>
    <property type="molecule type" value="Genomic_DNA"/>
</dbReference>
<dbReference type="AlphaFoldDB" id="A0A9N9NC11"/>
<feature type="coiled-coil region" evidence="1">
    <location>
        <begin position="94"/>
        <end position="137"/>
    </location>
</feature>
<organism evidence="2 3">
    <name type="scientific">Racocetra fulgida</name>
    <dbReference type="NCBI Taxonomy" id="60492"/>
    <lineage>
        <taxon>Eukaryota</taxon>
        <taxon>Fungi</taxon>
        <taxon>Fungi incertae sedis</taxon>
        <taxon>Mucoromycota</taxon>
        <taxon>Glomeromycotina</taxon>
        <taxon>Glomeromycetes</taxon>
        <taxon>Diversisporales</taxon>
        <taxon>Gigasporaceae</taxon>
        <taxon>Racocetra</taxon>
    </lineage>
</organism>
<evidence type="ECO:0000313" key="3">
    <source>
        <dbReference type="Proteomes" id="UP000789396"/>
    </source>
</evidence>
<gene>
    <name evidence="2" type="ORF">RFULGI_LOCUS11468</name>
</gene>
<keyword evidence="3" id="KW-1185">Reference proteome</keyword>
<protein>
    <submittedName>
        <fullName evidence="2">3564_t:CDS:1</fullName>
    </submittedName>
</protein>
<accession>A0A9N9NC11</accession>